<dbReference type="InterPro" id="IPR049625">
    <property type="entry name" value="Glyco_transf_61_cat"/>
</dbReference>
<dbReference type="Pfam" id="PF04577">
    <property type="entry name" value="Glyco_transf_61"/>
    <property type="match status" value="1"/>
</dbReference>
<keyword evidence="3" id="KW-1185">Reference proteome</keyword>
<name>A0AAD2FSL8_9STRA</name>
<protein>
    <recommendedName>
        <fullName evidence="1">Glycosyltransferase 61 catalytic domain-containing protein</fullName>
    </recommendedName>
</protein>
<reference evidence="2" key="1">
    <citation type="submission" date="2023-08" db="EMBL/GenBank/DDBJ databases">
        <authorList>
            <person name="Audoor S."/>
            <person name="Bilcke G."/>
        </authorList>
    </citation>
    <scope>NUCLEOTIDE SEQUENCE</scope>
</reference>
<dbReference type="AlphaFoldDB" id="A0AAD2FSL8"/>
<evidence type="ECO:0000313" key="2">
    <source>
        <dbReference type="EMBL" id="CAJ1951902.1"/>
    </source>
</evidence>
<accession>A0AAD2FSL8</accession>
<feature type="domain" description="Glycosyltransferase 61 catalytic" evidence="1">
    <location>
        <begin position="163"/>
        <end position="266"/>
    </location>
</feature>
<evidence type="ECO:0000313" key="3">
    <source>
        <dbReference type="Proteomes" id="UP001295423"/>
    </source>
</evidence>
<dbReference type="Proteomes" id="UP001295423">
    <property type="component" value="Unassembled WGS sequence"/>
</dbReference>
<sequence length="349" mass="40404">MESSLSNAQSVADQTNPRKYEANAEYCFPNPNQPLAKFSHSRNELDLPRNDPDDDKYVRHVLCDYYGKNDAHFLHVMQQLYRCFSFWRDYPNKQAILLLPDAKVETKLLSHSFTKGIMQIFGSQMGLEMIMKSWFQEAELSDASHFSEIKMESFNRIGGYSIRHTKYLNYMADKEWKLKDNSFGTCENAKPRIAILNRASNYSRTILNHRLLSDQMKTLSRDNSVPVKYFEGLSFLEQVSFFRSVDILISPHGAQLTGLPFMNAPCAHIVELFPKGYAIPEMFGTLAIESGKDYSYLYISNNSSDMEQAKDRRQRKRARSRNLCPSLDVMVEAVRKLADDWRMCCGRRI</sequence>
<proteinExistence type="predicted"/>
<organism evidence="2 3">
    <name type="scientific">Cylindrotheca closterium</name>
    <dbReference type="NCBI Taxonomy" id="2856"/>
    <lineage>
        <taxon>Eukaryota</taxon>
        <taxon>Sar</taxon>
        <taxon>Stramenopiles</taxon>
        <taxon>Ochrophyta</taxon>
        <taxon>Bacillariophyta</taxon>
        <taxon>Bacillariophyceae</taxon>
        <taxon>Bacillariophycidae</taxon>
        <taxon>Bacillariales</taxon>
        <taxon>Bacillariaceae</taxon>
        <taxon>Cylindrotheca</taxon>
    </lineage>
</organism>
<dbReference type="GO" id="GO:0016757">
    <property type="term" value="F:glycosyltransferase activity"/>
    <property type="evidence" value="ECO:0007669"/>
    <property type="project" value="InterPro"/>
</dbReference>
<gene>
    <name evidence="2" type="ORF">CYCCA115_LOCUS13295</name>
</gene>
<evidence type="ECO:0000259" key="1">
    <source>
        <dbReference type="Pfam" id="PF04577"/>
    </source>
</evidence>
<dbReference type="EMBL" id="CAKOGP040001792">
    <property type="protein sequence ID" value="CAJ1951902.1"/>
    <property type="molecule type" value="Genomic_DNA"/>
</dbReference>
<comment type="caution">
    <text evidence="2">The sequence shown here is derived from an EMBL/GenBank/DDBJ whole genome shotgun (WGS) entry which is preliminary data.</text>
</comment>